<evidence type="ECO:0000259" key="2">
    <source>
        <dbReference type="SMART" id="SM00128"/>
    </source>
</evidence>
<feature type="domain" description="Inositol polyphosphate-related phosphatase" evidence="2">
    <location>
        <begin position="900"/>
        <end position="1396"/>
    </location>
</feature>
<dbReference type="InterPro" id="IPR036322">
    <property type="entry name" value="WD40_repeat_dom_sf"/>
</dbReference>
<gene>
    <name evidence="3" type="ORF">EDC05_003873</name>
</gene>
<dbReference type="SUPFAM" id="SSF50978">
    <property type="entry name" value="WD40 repeat-like"/>
    <property type="match status" value="1"/>
</dbReference>
<dbReference type="PANTHER" id="PTHR11200">
    <property type="entry name" value="INOSITOL 5-PHOSPHATASE"/>
    <property type="match status" value="1"/>
</dbReference>
<feature type="region of interest" description="Disordered" evidence="1">
    <location>
        <begin position="1"/>
        <end position="136"/>
    </location>
</feature>
<sequence length="1460" mass="159669">MHSDEEDSPPKTLAERIARLGLDNETAARPLSRNSISGATNSRSAESIFPPAAQGKPPIAPKPKFGVKPNQESTPRAQHGATPPTNGHMKQDRPIARAQQTVQSLPLNNQSDALGIRSTGQGTEPGRSTDNEAPAISIKDRIRNLRQVQSSTTSLVVDPNTSAICNPFASPELTNEGNAGASDAGADEHQLFPLSPLPPPAQAFDGYAVDSTRSTSLPPLPPPPSQLSSNVQTPLDLHSNGSEALPRPYAKRASRVPLPPPPPPPPALHRPTSMLALKMHDERHTHDAALAADDSHRSLRPRPPPKPTGVANLKYPTFNNNFSGMALPSNDFGYSAGARGGSLPPPPPPPQSKSHQSPLLASSQTNSPGIARRATLITSPLYRSSLPLPPPPPPPAQPPNSLLTQVEAQIQGQPGYEQPLSSTHTALVAPTPAILSRQSSVIKHGSISISSSSGITGHSARTALDFSNDLSLRPALLSYRFSNRRPPSLGVQPFLSLDSSNTSVLSCLGGIYSVIVHQSRVMCTRVDTGEMCAIHNAPGPDERFTSIAPVRSADDPFAECARVWACTSTGRIVVLNSFNTGAYQENLQSSSRAAILCMFSSGIGEIWTLHDDGIFEVWRDRSVDGNHDQPLVPIRKFSITNELQMARRMANQKSTLLLYRRELWFASSRCIWVYDTHRYAEPLASVSGSTLLSAPSGQAQSIGTPMMVAQLSLTSHDSSVTCMASNVEYLDESYISIRGFVFSGTDAGHIIVWKASTYERWRTIDMSKGEADVRITSLACVSDRWLWVGYSSGKISIVDIGPDTQSAAVVSCPLKLGYQDNYAVAQRRDSSWIIAKEWAAAESAVLSLHVDWSPLLTERRKLQVASVHSNGSVFYWDGSLAMDCQYNELRCRTLEYVRMRDITVQINSWNIDAIKPDSLEKSNEDKGFLREWLGASGIQQGPEIIVVGLQEVVDLESKKMTAKSLWMNTTSKHKQKGKSGTKPSADISKRYGLWRAALEKKLTREMTYTTPYRTVECQNMVGLFICIFARDDIYRSVREVDVSHVKTGMGGLHGNKGGIGIRLILNDTSFCFINAHLAAGESVRNNAARIEHCTTIVKNVAFSRPKTEYQALSSNGASDQLSASVSAGSGRQSVPPTLDLANVTLDAYVDGGDGQRYLDNAVCFFSGDLNFRLNLSRQQAERYIEANELDSLLQFDQLLPMISPDSHAKSALSGSMGYAALGSADPTLPAPGRLNRINSLSQIQPTIAKDRSAINRSQAQSSQSSSPYSSGEEDEEDIDAVGTSSFALKMFREMPIQFRPTYKYDPGTDRYDTSEKRRTPAWCDRVLYRGGSGRLHVRPSQASDTQPSQLQQIPEKPVDFDIQGQITPLLYRRLECRQSDHRPIVSAFGVKTKAIDRDSRKQVLENIQYRFETQNIPEMVYFAKVLWLSRHTTSMSRAGELLASRKGNLQEAIKALYQQN</sequence>
<dbReference type="InterPro" id="IPR046985">
    <property type="entry name" value="IP5"/>
</dbReference>
<feature type="compositionally biased region" description="Polar residues" evidence="1">
    <location>
        <begin position="32"/>
        <end position="45"/>
    </location>
</feature>
<dbReference type="PANTHER" id="PTHR11200:SF240">
    <property type="entry name" value="INOSITOL POLYPHOSPHATE 5-PHOSPHATASE C9G1.10C-RELATED"/>
    <property type="match status" value="1"/>
</dbReference>
<feature type="region of interest" description="Disordered" evidence="1">
    <location>
        <begin position="333"/>
        <end position="369"/>
    </location>
</feature>
<dbReference type="EMBL" id="JANBQD010000046">
    <property type="protein sequence ID" value="KAJ1990778.1"/>
    <property type="molecule type" value="Genomic_DNA"/>
</dbReference>
<name>A0ABQ8PKC4_9FUNG</name>
<feature type="region of interest" description="Disordered" evidence="1">
    <location>
        <begin position="289"/>
        <end position="314"/>
    </location>
</feature>
<dbReference type="Proteomes" id="UP001151295">
    <property type="component" value="Unassembled WGS sequence"/>
</dbReference>
<evidence type="ECO:0000313" key="3">
    <source>
        <dbReference type="EMBL" id="KAJ1990778.1"/>
    </source>
</evidence>
<feature type="region of interest" description="Disordered" evidence="1">
    <location>
        <begin position="1251"/>
        <end position="1278"/>
    </location>
</feature>
<accession>A0ABQ8PKC4</accession>
<feature type="compositionally biased region" description="Polar residues" evidence="1">
    <location>
        <begin position="352"/>
        <end position="368"/>
    </location>
</feature>
<comment type="caution">
    <text evidence="3">The sequence shown here is derived from an EMBL/GenBank/DDBJ whole genome shotgun (WGS) entry which is preliminary data.</text>
</comment>
<keyword evidence="4" id="KW-1185">Reference proteome</keyword>
<evidence type="ECO:0000313" key="4">
    <source>
        <dbReference type="Proteomes" id="UP001151295"/>
    </source>
</evidence>
<protein>
    <recommendedName>
        <fullName evidence="2">Inositol polyphosphate-related phosphatase domain-containing protein</fullName>
    </recommendedName>
</protein>
<dbReference type="Gene3D" id="3.60.10.10">
    <property type="entry name" value="Endonuclease/exonuclease/phosphatase"/>
    <property type="match status" value="1"/>
</dbReference>
<proteinExistence type="predicted"/>
<dbReference type="SMART" id="SM00128">
    <property type="entry name" value="IPPc"/>
    <property type="match status" value="1"/>
</dbReference>
<organism evidence="3 4">
    <name type="scientific">Coemansia umbellata</name>
    <dbReference type="NCBI Taxonomy" id="1424467"/>
    <lineage>
        <taxon>Eukaryota</taxon>
        <taxon>Fungi</taxon>
        <taxon>Fungi incertae sedis</taxon>
        <taxon>Zoopagomycota</taxon>
        <taxon>Kickxellomycotina</taxon>
        <taxon>Kickxellomycetes</taxon>
        <taxon>Kickxellales</taxon>
        <taxon>Kickxellaceae</taxon>
        <taxon>Coemansia</taxon>
    </lineage>
</organism>
<dbReference type="SUPFAM" id="SSF56219">
    <property type="entry name" value="DNase I-like"/>
    <property type="match status" value="1"/>
</dbReference>
<dbReference type="InterPro" id="IPR015943">
    <property type="entry name" value="WD40/YVTN_repeat-like_dom_sf"/>
</dbReference>
<dbReference type="Gene3D" id="2.130.10.10">
    <property type="entry name" value="YVTN repeat-like/Quinoprotein amine dehydrogenase"/>
    <property type="match status" value="1"/>
</dbReference>
<dbReference type="InterPro" id="IPR036691">
    <property type="entry name" value="Endo/exonu/phosph_ase_sf"/>
</dbReference>
<dbReference type="Pfam" id="PF22669">
    <property type="entry name" value="Exo_endo_phos2"/>
    <property type="match status" value="2"/>
</dbReference>
<feature type="compositionally biased region" description="Polar residues" evidence="1">
    <location>
        <begin position="98"/>
        <end position="128"/>
    </location>
</feature>
<feature type="compositionally biased region" description="Pro residues" evidence="1">
    <location>
        <begin position="257"/>
        <end position="268"/>
    </location>
</feature>
<feature type="region of interest" description="Disordered" evidence="1">
    <location>
        <begin position="382"/>
        <end position="401"/>
    </location>
</feature>
<dbReference type="InterPro" id="IPR000300">
    <property type="entry name" value="IPPc"/>
</dbReference>
<evidence type="ECO:0000256" key="1">
    <source>
        <dbReference type="SAM" id="MobiDB-lite"/>
    </source>
</evidence>
<feature type="region of interest" description="Disordered" evidence="1">
    <location>
        <begin position="167"/>
        <end position="245"/>
    </location>
</feature>
<feature type="compositionally biased region" description="Pro residues" evidence="1">
    <location>
        <begin position="387"/>
        <end position="398"/>
    </location>
</feature>
<feature type="compositionally biased region" description="Low complexity" evidence="1">
    <location>
        <begin position="1257"/>
        <end position="1270"/>
    </location>
</feature>
<feature type="region of interest" description="Disordered" evidence="1">
    <location>
        <begin position="252"/>
        <end position="271"/>
    </location>
</feature>
<reference evidence="3" key="1">
    <citation type="submission" date="2022-07" db="EMBL/GenBank/DDBJ databases">
        <title>Phylogenomic reconstructions and comparative analyses of Kickxellomycotina fungi.</title>
        <authorList>
            <person name="Reynolds N.K."/>
            <person name="Stajich J.E."/>
            <person name="Barry K."/>
            <person name="Grigoriev I.V."/>
            <person name="Crous P."/>
            <person name="Smith M.E."/>
        </authorList>
    </citation>
    <scope>NUCLEOTIDE SEQUENCE</scope>
    <source>
        <strain evidence="3">BCRC 34882</strain>
    </source>
</reference>